<proteinExistence type="predicted"/>
<gene>
    <name evidence="2" type="ORF">AOCH_004972</name>
</gene>
<keyword evidence="3" id="KW-1185">Reference proteome</keyword>
<accession>A0A0F8TZY8</accession>
<dbReference type="AlphaFoldDB" id="A0A0F8TZY8"/>
<protein>
    <submittedName>
        <fullName evidence="2">Uncharacterized protein</fullName>
    </submittedName>
</protein>
<dbReference type="EMBL" id="JYKN01003363">
    <property type="protein sequence ID" value="KKK12873.1"/>
    <property type="molecule type" value="Genomic_DNA"/>
</dbReference>
<name>A0A0F8TZY8_9EURO</name>
<evidence type="ECO:0000313" key="2">
    <source>
        <dbReference type="EMBL" id="KKK12873.1"/>
    </source>
</evidence>
<reference evidence="2 3" key="1">
    <citation type="submission" date="2015-02" db="EMBL/GenBank/DDBJ databases">
        <title>Draft Genome Sequences of Two Closely-Related Aflatoxigenic Aspergillus Species Obtained from the Cote d'Ivoire.</title>
        <authorList>
            <person name="Moore G.G."/>
            <person name="Beltz S.B."/>
            <person name="Mack B.M."/>
        </authorList>
    </citation>
    <scope>NUCLEOTIDE SEQUENCE [LARGE SCALE GENOMIC DNA]</scope>
    <source>
        <strain evidence="2 3">SRRC1432</strain>
    </source>
</reference>
<dbReference type="VEuPathDB" id="FungiDB:P175DRAFT_0497652"/>
<comment type="caution">
    <text evidence="2">The sequence shown here is derived from an EMBL/GenBank/DDBJ whole genome shotgun (WGS) entry which is preliminary data.</text>
</comment>
<evidence type="ECO:0000256" key="1">
    <source>
        <dbReference type="SAM" id="MobiDB-lite"/>
    </source>
</evidence>
<dbReference type="Proteomes" id="UP000034947">
    <property type="component" value="Unassembled WGS sequence"/>
</dbReference>
<feature type="region of interest" description="Disordered" evidence="1">
    <location>
        <begin position="102"/>
        <end position="123"/>
    </location>
</feature>
<evidence type="ECO:0000313" key="3">
    <source>
        <dbReference type="Proteomes" id="UP000034947"/>
    </source>
</evidence>
<sequence length="141" mass="16352">MSTVNLVKYYFHKTMYPQSEERLRKMIALAYQTARDRKIYPKAVFIRSEVHDTTSINGKRQKDPLGDHVTLCYKDEDQLRRGTHVASHGYVKDGSTLEFVQATHHAEKPDSTKKRNREDVWPSEESLAVAPEIGYGHFLEE</sequence>
<organism evidence="2 3">
    <name type="scientific">Aspergillus ochraceoroseus</name>
    <dbReference type="NCBI Taxonomy" id="138278"/>
    <lineage>
        <taxon>Eukaryota</taxon>
        <taxon>Fungi</taxon>
        <taxon>Dikarya</taxon>
        <taxon>Ascomycota</taxon>
        <taxon>Pezizomycotina</taxon>
        <taxon>Eurotiomycetes</taxon>
        <taxon>Eurotiomycetidae</taxon>
        <taxon>Eurotiales</taxon>
        <taxon>Aspergillaceae</taxon>
        <taxon>Aspergillus</taxon>
        <taxon>Aspergillus subgen. Nidulantes</taxon>
    </lineage>
</organism>
<dbReference type="OrthoDB" id="4955540at2759"/>
<feature type="compositionally biased region" description="Basic and acidic residues" evidence="1">
    <location>
        <begin position="104"/>
        <end position="120"/>
    </location>
</feature>